<gene>
    <name evidence="1" type="ORF">SAMN04488079_11567</name>
</gene>
<organism evidence="1 2">
    <name type="scientific">Methylophaga sulfidovorans</name>
    <dbReference type="NCBI Taxonomy" id="45496"/>
    <lineage>
        <taxon>Bacteria</taxon>
        <taxon>Pseudomonadati</taxon>
        <taxon>Pseudomonadota</taxon>
        <taxon>Gammaproteobacteria</taxon>
        <taxon>Thiotrichales</taxon>
        <taxon>Piscirickettsiaceae</taxon>
        <taxon>Methylophaga</taxon>
    </lineage>
</organism>
<dbReference type="PROSITE" id="PS51257">
    <property type="entry name" value="PROKAR_LIPOPROTEIN"/>
    <property type="match status" value="1"/>
</dbReference>
<evidence type="ECO:0008006" key="3">
    <source>
        <dbReference type="Google" id="ProtNLM"/>
    </source>
</evidence>
<dbReference type="EMBL" id="FOSH01000015">
    <property type="protein sequence ID" value="SFK58810.1"/>
    <property type="molecule type" value="Genomic_DNA"/>
</dbReference>
<proteinExistence type="predicted"/>
<name>A0A1I4ARG0_9GAMM</name>
<reference evidence="2" key="1">
    <citation type="submission" date="2016-10" db="EMBL/GenBank/DDBJ databases">
        <authorList>
            <person name="Varghese N."/>
            <person name="Submissions S."/>
        </authorList>
    </citation>
    <scope>NUCLEOTIDE SEQUENCE [LARGE SCALE GENOMIC DNA]</scope>
    <source>
        <strain evidence="2">DSM 11578</strain>
    </source>
</reference>
<evidence type="ECO:0000313" key="2">
    <source>
        <dbReference type="Proteomes" id="UP000198924"/>
    </source>
</evidence>
<keyword evidence="2" id="KW-1185">Reference proteome</keyword>
<protein>
    <recommendedName>
        <fullName evidence="3">Lipoprotein</fullName>
    </recommendedName>
</protein>
<dbReference type="Proteomes" id="UP000198924">
    <property type="component" value="Unassembled WGS sequence"/>
</dbReference>
<evidence type="ECO:0000313" key="1">
    <source>
        <dbReference type="EMBL" id="SFK58810.1"/>
    </source>
</evidence>
<dbReference type="AlphaFoldDB" id="A0A1I4ARG0"/>
<accession>A0A1I4ARG0</accession>
<sequence length="195" mass="22717">MKYSFLLLFILVLSGCGHYGRSSSCEGEACQNNNQFVLVEPKIDEAYVKRYKIPSLELYKNQLSILNNWNWKKGDITRQERDEALLECGSSDIWMSKNYALMKTLTPEEYNGKLLLIKRCMLDDGFTFLGDFSPCENDPIPACDLPVPKRETNRRLNSEYCMKKAYVDACQPQSRERILNTEKCKRYPKLYFCDV</sequence>
<dbReference type="RefSeq" id="WP_091715097.1">
    <property type="nucleotide sequence ID" value="NZ_FOSH01000015.1"/>
</dbReference>
<dbReference type="STRING" id="45496.SAMN04488079_11567"/>